<gene>
    <name evidence="2" type="ORF">M1843_11030</name>
</gene>
<keyword evidence="3" id="KW-1185">Reference proteome</keyword>
<evidence type="ECO:0000313" key="2">
    <source>
        <dbReference type="EMBL" id="MCK9794277.1"/>
    </source>
</evidence>
<accession>A0ABT0J478</accession>
<sequence>MSHTRTVRAVTGTLLALALSATGAVGAATASTATTVTASSAAAVDEEVVRDFVVVSGDGFNGGTDFLPTAQIRTLGGSNYLAVRVQNTDTETLTIVASSVYGEVAKQVAPGTSYYVAFPMRTTDVPYTRLSVSGWVEDAAGQMVRGSSANLVNIVLPRG</sequence>
<comment type="caution">
    <text evidence="2">The sequence shown here is derived from an EMBL/GenBank/DDBJ whole genome shotgun (WGS) entry which is preliminary data.</text>
</comment>
<proteinExistence type="predicted"/>
<evidence type="ECO:0000256" key="1">
    <source>
        <dbReference type="SAM" id="SignalP"/>
    </source>
</evidence>
<keyword evidence="1" id="KW-0732">Signal</keyword>
<feature type="signal peptide" evidence="1">
    <location>
        <begin position="1"/>
        <end position="27"/>
    </location>
</feature>
<reference evidence="2 3" key="1">
    <citation type="submission" date="2022-02" db="EMBL/GenBank/DDBJ databases">
        <title>The car tank lid bacteriome: a reservoir of bacteria with potential in bioremediation of fuel.</title>
        <authorList>
            <person name="Vidal-Verdu A."/>
            <person name="Gomez-Martinez D."/>
            <person name="Latorre-Perez A."/>
            <person name="Pereto J."/>
            <person name="Porcar M."/>
        </authorList>
    </citation>
    <scope>NUCLEOTIDE SEQUENCE [LARGE SCALE GENOMIC DNA]</scope>
    <source>
        <strain evidence="2 3">4D.3</strain>
    </source>
</reference>
<feature type="chain" id="PRO_5046152951" evidence="1">
    <location>
        <begin position="28"/>
        <end position="159"/>
    </location>
</feature>
<dbReference type="RefSeq" id="WP_416344122.1">
    <property type="nucleotide sequence ID" value="NZ_JALQCY010000003.1"/>
</dbReference>
<name>A0ABT0J478_9MICO</name>
<dbReference type="EMBL" id="JALQCY010000003">
    <property type="protein sequence ID" value="MCK9794277.1"/>
    <property type="molecule type" value="Genomic_DNA"/>
</dbReference>
<dbReference type="Proteomes" id="UP001651050">
    <property type="component" value="Unassembled WGS sequence"/>
</dbReference>
<protein>
    <submittedName>
        <fullName evidence="2">Uncharacterized protein</fullName>
    </submittedName>
</protein>
<evidence type="ECO:0000313" key="3">
    <source>
        <dbReference type="Proteomes" id="UP001651050"/>
    </source>
</evidence>
<organism evidence="2 3">
    <name type="scientific">Isoptericola peretonis</name>
    <dbReference type="NCBI Taxonomy" id="2918523"/>
    <lineage>
        <taxon>Bacteria</taxon>
        <taxon>Bacillati</taxon>
        <taxon>Actinomycetota</taxon>
        <taxon>Actinomycetes</taxon>
        <taxon>Micrococcales</taxon>
        <taxon>Promicromonosporaceae</taxon>
        <taxon>Isoptericola</taxon>
    </lineage>
</organism>